<dbReference type="Pfam" id="PF00059">
    <property type="entry name" value="Lectin_C"/>
    <property type="match status" value="1"/>
</dbReference>
<dbReference type="PANTHER" id="PTHR22803">
    <property type="entry name" value="MANNOSE, PHOSPHOLIPASE, LECTIN RECEPTOR RELATED"/>
    <property type="match status" value="1"/>
</dbReference>
<dbReference type="InterPro" id="IPR016187">
    <property type="entry name" value="CTDL_fold"/>
</dbReference>
<dbReference type="InterPro" id="IPR001304">
    <property type="entry name" value="C-type_lectin-like"/>
</dbReference>
<protein>
    <recommendedName>
        <fullName evidence="2">C-type lectin domain-containing protein</fullName>
    </recommendedName>
</protein>
<gene>
    <name evidence="3" type="ORF">CLODIP_2_CD02929</name>
</gene>
<feature type="signal peptide" evidence="1">
    <location>
        <begin position="1"/>
        <end position="19"/>
    </location>
</feature>
<dbReference type="EMBL" id="CADEPI010000518">
    <property type="protein sequence ID" value="CAB3386903.1"/>
    <property type="molecule type" value="Genomic_DNA"/>
</dbReference>
<reference evidence="3 4" key="1">
    <citation type="submission" date="2020-04" db="EMBL/GenBank/DDBJ databases">
        <authorList>
            <person name="Alioto T."/>
            <person name="Alioto T."/>
            <person name="Gomez Garrido J."/>
        </authorList>
    </citation>
    <scope>NUCLEOTIDE SEQUENCE [LARGE SCALE GENOMIC DNA]</scope>
</reference>
<evidence type="ECO:0000313" key="4">
    <source>
        <dbReference type="Proteomes" id="UP000494165"/>
    </source>
</evidence>
<feature type="chain" id="PRO_5035805762" description="C-type lectin domain-containing protein" evidence="1">
    <location>
        <begin position="20"/>
        <end position="170"/>
    </location>
</feature>
<dbReference type="InterPro" id="IPR050111">
    <property type="entry name" value="C-type_lectin/snaclec_domain"/>
</dbReference>
<keyword evidence="4" id="KW-1185">Reference proteome</keyword>
<keyword evidence="1" id="KW-0732">Signal</keyword>
<dbReference type="Gene3D" id="3.10.100.10">
    <property type="entry name" value="Mannose-Binding Protein A, subunit A"/>
    <property type="match status" value="1"/>
</dbReference>
<evidence type="ECO:0000256" key="1">
    <source>
        <dbReference type="SAM" id="SignalP"/>
    </source>
</evidence>
<dbReference type="PROSITE" id="PS50041">
    <property type="entry name" value="C_TYPE_LECTIN_2"/>
    <property type="match status" value="1"/>
</dbReference>
<feature type="domain" description="C-type lectin" evidence="2">
    <location>
        <begin position="42"/>
        <end position="165"/>
    </location>
</feature>
<dbReference type="Proteomes" id="UP000494165">
    <property type="component" value="Unassembled WGS sequence"/>
</dbReference>
<organism evidence="3 4">
    <name type="scientific">Cloeon dipterum</name>
    <dbReference type="NCBI Taxonomy" id="197152"/>
    <lineage>
        <taxon>Eukaryota</taxon>
        <taxon>Metazoa</taxon>
        <taxon>Ecdysozoa</taxon>
        <taxon>Arthropoda</taxon>
        <taxon>Hexapoda</taxon>
        <taxon>Insecta</taxon>
        <taxon>Pterygota</taxon>
        <taxon>Palaeoptera</taxon>
        <taxon>Ephemeroptera</taxon>
        <taxon>Pisciforma</taxon>
        <taxon>Baetidae</taxon>
        <taxon>Cloeon</taxon>
    </lineage>
</organism>
<dbReference type="CDD" id="cd00037">
    <property type="entry name" value="CLECT"/>
    <property type="match status" value="1"/>
</dbReference>
<evidence type="ECO:0000313" key="3">
    <source>
        <dbReference type="EMBL" id="CAB3386903.1"/>
    </source>
</evidence>
<accession>A0A8S1E9N4</accession>
<evidence type="ECO:0000259" key="2">
    <source>
        <dbReference type="PROSITE" id="PS50041"/>
    </source>
</evidence>
<sequence>MHSSSLYFFLLVGISAVLAAPAEETAAQPKCPPSSIETHLLSNGKKYFFHVDWSNFDKAKNFCQRNNGRLPILDTREDLDVVHAKAGKISGVAWWVDASDEGREPGQYRWANGKELPLNSSLWFKQAKQPNSFGPGKRSCVTFSTWYGNLLWDESCGKSLFVVCQANDGC</sequence>
<dbReference type="SUPFAM" id="SSF56436">
    <property type="entry name" value="C-type lectin-like"/>
    <property type="match status" value="1"/>
</dbReference>
<dbReference type="OrthoDB" id="6356110at2759"/>
<proteinExistence type="predicted"/>
<comment type="caution">
    <text evidence="3">The sequence shown here is derived from an EMBL/GenBank/DDBJ whole genome shotgun (WGS) entry which is preliminary data.</text>
</comment>
<dbReference type="AlphaFoldDB" id="A0A8S1E9N4"/>
<name>A0A8S1E9N4_9INSE</name>
<dbReference type="SMART" id="SM00034">
    <property type="entry name" value="CLECT"/>
    <property type="match status" value="1"/>
</dbReference>
<dbReference type="InterPro" id="IPR016186">
    <property type="entry name" value="C-type_lectin-like/link_sf"/>
</dbReference>